<evidence type="ECO:0000259" key="6">
    <source>
        <dbReference type="PROSITE" id="PS50908"/>
    </source>
</evidence>
<dbReference type="PROSITE" id="PS50908">
    <property type="entry name" value="RWD"/>
    <property type="match status" value="1"/>
</dbReference>
<feature type="compositionally biased region" description="Basic and acidic residues" evidence="4">
    <location>
        <begin position="401"/>
        <end position="413"/>
    </location>
</feature>
<dbReference type="InterPro" id="IPR039133">
    <property type="entry name" value="RNF25"/>
</dbReference>
<sequence length="413" mass="48402">MADKPFTRMESTCLEDEIDFLSAVFFEELQISDVNTPQNEKILFLNLEPSTADDKTKQFVFVKLKVVIPIDYPAVSPIWSTVNSRGLSDEILNNLLAEARQVSETKIGHSMLYEVIEQLKVYLTEQNKPSEACCVCMCEFDAENEYTKTNCFHYLHLACFASYVQIELERIREVEMEDQVAGLKKNGMQLECPVCREIISADSQCMEDIKEIHPDSFFNSQASVPVFKLTKTMRDEQAKRAELFQKQMAAGGIIDLKEEAARFDMDTAWRPPSPEKVEEPEIDQPEEIAKTPVNDAPFIFTEIKDEEKVQPIDPQHEAIKQTTANTKTKQTSPKKSYSRDNYNYYASNDYRYKPRRTYKQERNKNQRNYQSEYRPSYQQDRDSNQYDNNYDNYKPRHREYRGKDRYTDDRYKN</sequence>
<dbReference type="AlphaFoldDB" id="A0AAV7JF39"/>
<keyword evidence="1 3" id="KW-0863">Zinc-finger</keyword>
<name>A0AAV7JF39_9METZ</name>
<feature type="region of interest" description="Disordered" evidence="4">
    <location>
        <begin position="306"/>
        <end position="413"/>
    </location>
</feature>
<dbReference type="GO" id="GO:0008270">
    <property type="term" value="F:zinc ion binding"/>
    <property type="evidence" value="ECO:0007669"/>
    <property type="project" value="UniProtKB-KW"/>
</dbReference>
<evidence type="ECO:0000256" key="1">
    <source>
        <dbReference type="ARBA" id="ARBA00022771"/>
    </source>
</evidence>
<dbReference type="InterPro" id="IPR016135">
    <property type="entry name" value="UBQ-conjugating_enzyme/RWD"/>
</dbReference>
<dbReference type="CDD" id="cd23818">
    <property type="entry name" value="RWD_RNF25"/>
    <property type="match status" value="1"/>
</dbReference>
<dbReference type="SMART" id="SM00591">
    <property type="entry name" value="RWD"/>
    <property type="match status" value="1"/>
</dbReference>
<dbReference type="GO" id="GO:0016567">
    <property type="term" value="P:protein ubiquitination"/>
    <property type="evidence" value="ECO:0007669"/>
    <property type="project" value="TreeGrafter"/>
</dbReference>
<dbReference type="GO" id="GO:0061630">
    <property type="term" value="F:ubiquitin protein ligase activity"/>
    <property type="evidence" value="ECO:0007669"/>
    <property type="project" value="InterPro"/>
</dbReference>
<gene>
    <name evidence="7" type="ORF">LOD99_12253</name>
</gene>
<dbReference type="Proteomes" id="UP001165289">
    <property type="component" value="Unassembled WGS sequence"/>
</dbReference>
<dbReference type="SUPFAM" id="SSF57850">
    <property type="entry name" value="RING/U-box"/>
    <property type="match status" value="1"/>
</dbReference>
<evidence type="ECO:0000256" key="2">
    <source>
        <dbReference type="ARBA" id="ARBA00022833"/>
    </source>
</evidence>
<keyword evidence="8" id="KW-1185">Reference proteome</keyword>
<organism evidence="7 8">
    <name type="scientific">Oopsacas minuta</name>
    <dbReference type="NCBI Taxonomy" id="111878"/>
    <lineage>
        <taxon>Eukaryota</taxon>
        <taxon>Metazoa</taxon>
        <taxon>Porifera</taxon>
        <taxon>Hexactinellida</taxon>
        <taxon>Hexasterophora</taxon>
        <taxon>Lyssacinosida</taxon>
        <taxon>Leucopsacidae</taxon>
        <taxon>Oopsacas</taxon>
    </lineage>
</organism>
<dbReference type="Gene3D" id="3.10.110.10">
    <property type="entry name" value="Ubiquitin Conjugating Enzyme"/>
    <property type="match status" value="1"/>
</dbReference>
<evidence type="ECO:0000256" key="3">
    <source>
        <dbReference type="PROSITE-ProRule" id="PRU00175"/>
    </source>
</evidence>
<feature type="domain" description="RING-type" evidence="5">
    <location>
        <begin position="133"/>
        <end position="196"/>
    </location>
</feature>
<accession>A0AAV7JF39</accession>
<dbReference type="InterPro" id="IPR006575">
    <property type="entry name" value="RWD_dom"/>
</dbReference>
<comment type="caution">
    <text evidence="7">The sequence shown here is derived from an EMBL/GenBank/DDBJ whole genome shotgun (WGS) entry which is preliminary data.</text>
</comment>
<dbReference type="PROSITE" id="PS50089">
    <property type="entry name" value="ZF_RING_2"/>
    <property type="match status" value="1"/>
</dbReference>
<proteinExistence type="predicted"/>
<feature type="compositionally biased region" description="Polar residues" evidence="4">
    <location>
        <begin position="333"/>
        <end position="346"/>
    </location>
</feature>
<protein>
    <submittedName>
        <fullName evidence="7">E3 ubiquitin-protein ligase RNF25</fullName>
    </submittedName>
</protein>
<dbReference type="Gene3D" id="3.30.40.10">
    <property type="entry name" value="Zinc/RING finger domain, C3HC4 (zinc finger)"/>
    <property type="match status" value="1"/>
</dbReference>
<evidence type="ECO:0000313" key="7">
    <source>
        <dbReference type="EMBL" id="KAI6647256.1"/>
    </source>
</evidence>
<dbReference type="GO" id="GO:0005634">
    <property type="term" value="C:nucleus"/>
    <property type="evidence" value="ECO:0007669"/>
    <property type="project" value="TreeGrafter"/>
</dbReference>
<feature type="domain" description="RWD" evidence="6">
    <location>
        <begin position="16"/>
        <end position="126"/>
    </location>
</feature>
<evidence type="ECO:0000256" key="4">
    <source>
        <dbReference type="SAM" id="MobiDB-lite"/>
    </source>
</evidence>
<keyword evidence="2" id="KW-0862">Zinc</keyword>
<dbReference type="InterPro" id="IPR001841">
    <property type="entry name" value="Znf_RING"/>
</dbReference>
<reference evidence="7 8" key="1">
    <citation type="journal article" date="2023" name="BMC Biol.">
        <title>The compact genome of the sponge Oopsacas minuta (Hexactinellida) is lacking key metazoan core genes.</title>
        <authorList>
            <person name="Santini S."/>
            <person name="Schenkelaars Q."/>
            <person name="Jourda C."/>
            <person name="Duchesne M."/>
            <person name="Belahbib H."/>
            <person name="Rocher C."/>
            <person name="Selva M."/>
            <person name="Riesgo A."/>
            <person name="Vervoort M."/>
            <person name="Leys S.P."/>
            <person name="Kodjabachian L."/>
            <person name="Le Bivic A."/>
            <person name="Borchiellini C."/>
            <person name="Claverie J.M."/>
            <person name="Renard E."/>
        </authorList>
    </citation>
    <scope>NUCLEOTIDE SEQUENCE [LARGE SCALE GENOMIC DNA]</scope>
    <source>
        <strain evidence="7">SPO-2</strain>
    </source>
</reference>
<dbReference type="SUPFAM" id="SSF54495">
    <property type="entry name" value="UBC-like"/>
    <property type="match status" value="1"/>
</dbReference>
<evidence type="ECO:0000259" key="5">
    <source>
        <dbReference type="PROSITE" id="PS50089"/>
    </source>
</evidence>
<dbReference type="PANTHER" id="PTHR13198:SF4">
    <property type="entry name" value="E3 UBIQUITIN-PROTEIN LIGASE RNF25"/>
    <property type="match status" value="1"/>
</dbReference>
<feature type="compositionally biased region" description="Low complexity" evidence="4">
    <location>
        <begin position="320"/>
        <end position="331"/>
    </location>
</feature>
<dbReference type="InterPro" id="IPR013083">
    <property type="entry name" value="Znf_RING/FYVE/PHD"/>
</dbReference>
<feature type="compositionally biased region" description="Basic and acidic residues" evidence="4">
    <location>
        <begin position="306"/>
        <end position="319"/>
    </location>
</feature>
<dbReference type="PANTHER" id="PTHR13198">
    <property type="entry name" value="RING FINGER PROTEIN 25"/>
    <property type="match status" value="1"/>
</dbReference>
<keyword evidence="1 3" id="KW-0479">Metal-binding</keyword>
<dbReference type="Pfam" id="PF05773">
    <property type="entry name" value="RWD"/>
    <property type="match status" value="1"/>
</dbReference>
<evidence type="ECO:0000313" key="8">
    <source>
        <dbReference type="Proteomes" id="UP001165289"/>
    </source>
</evidence>
<dbReference type="EMBL" id="JAKMXF010000343">
    <property type="protein sequence ID" value="KAI6647256.1"/>
    <property type="molecule type" value="Genomic_DNA"/>
</dbReference>